<name>A0A0F9U0U9_9ZZZZ</name>
<evidence type="ECO:0000256" key="1">
    <source>
        <dbReference type="SAM" id="Phobius"/>
    </source>
</evidence>
<keyword evidence="1" id="KW-0812">Transmembrane</keyword>
<evidence type="ECO:0000313" key="3">
    <source>
        <dbReference type="EMBL" id="KKN54976.1"/>
    </source>
</evidence>
<protein>
    <recommendedName>
        <fullName evidence="2">Ubiquitin-like domain-containing protein</fullName>
    </recommendedName>
</protein>
<gene>
    <name evidence="3" type="ORF">LCGC14_0586980</name>
</gene>
<feature type="domain" description="Ubiquitin-like" evidence="2">
    <location>
        <begin position="920"/>
        <end position="993"/>
    </location>
</feature>
<dbReference type="PROSITE" id="PS50053">
    <property type="entry name" value="UBIQUITIN_2"/>
    <property type="match status" value="1"/>
</dbReference>
<dbReference type="InterPro" id="IPR000626">
    <property type="entry name" value="Ubiquitin-like_dom"/>
</dbReference>
<keyword evidence="1" id="KW-0472">Membrane</keyword>
<dbReference type="InterPro" id="IPR029071">
    <property type="entry name" value="Ubiquitin-like_domsf"/>
</dbReference>
<feature type="transmembrane region" description="Helical" evidence="1">
    <location>
        <begin position="671"/>
        <end position="695"/>
    </location>
</feature>
<comment type="caution">
    <text evidence="3">The sequence shown here is derived from an EMBL/GenBank/DDBJ whole genome shotgun (WGS) entry which is preliminary data.</text>
</comment>
<dbReference type="SUPFAM" id="SSF54236">
    <property type="entry name" value="Ubiquitin-like"/>
    <property type="match status" value="1"/>
</dbReference>
<dbReference type="EMBL" id="LAZR01000904">
    <property type="protein sequence ID" value="KKN54976.1"/>
    <property type="molecule type" value="Genomic_DNA"/>
</dbReference>
<organism evidence="3">
    <name type="scientific">marine sediment metagenome</name>
    <dbReference type="NCBI Taxonomy" id="412755"/>
    <lineage>
        <taxon>unclassified sequences</taxon>
        <taxon>metagenomes</taxon>
        <taxon>ecological metagenomes</taxon>
    </lineage>
</organism>
<dbReference type="AlphaFoldDB" id="A0A0F9U0U9"/>
<accession>A0A0F9U0U9</accession>
<reference evidence="3" key="1">
    <citation type="journal article" date="2015" name="Nature">
        <title>Complex archaea that bridge the gap between prokaryotes and eukaryotes.</title>
        <authorList>
            <person name="Spang A."/>
            <person name="Saw J.H."/>
            <person name="Jorgensen S.L."/>
            <person name="Zaremba-Niedzwiedzka K."/>
            <person name="Martijn J."/>
            <person name="Lind A.E."/>
            <person name="van Eijk R."/>
            <person name="Schleper C."/>
            <person name="Guy L."/>
            <person name="Ettema T.J."/>
        </authorList>
    </citation>
    <scope>NUCLEOTIDE SEQUENCE</scope>
</reference>
<evidence type="ECO:0000259" key="2">
    <source>
        <dbReference type="PROSITE" id="PS50053"/>
    </source>
</evidence>
<sequence length="1123" mass="125889">MKRIYDDVFPNEISEKYNMDNYVRTIYNDNGDGDPSNDLILQVPALEDLLNLSHPTDNVPAIFDRSITINSPAVFDNILASSKVVSISDSRTDEKKSTATLDIIEVIPSGGVFVDSNSQTATGQVKMPGKYWYYDSSNDGIFDSIFVVDEDNNIIGVGFDYDYNSYLEPNKKLFVNKHVIKTGKIDFRLDDSTYNALIKDSRVYLEDSKTYDGYYLEATFSDSLFDLWKIQYTAGTSQLINEVKSITSHQFIQAMKGRLVGDIVFQVVAQLTAYAVSAIVSSLSGPLSPILGPLAYLITYGIISAINAAKQAEANKQDITSLTTKQASYVGDITLSSKQAADELWGGSMTDAIGWSTSGTYTSIHLETDKHLFKGEVLLAARGLKKTEAFGTENVPISPNYEKQTRSYISYSDFDDDRLNDYFFINIEAYATFTIPIDNDINYMGNTIMYLEDVISEKTDGGYYNIFPYMQYQDGVFIPTLQFSGRDTGHPLPEFYRDYPIYLEAEHYNELEDEHQFYTIYKVYDASSQYIELIPENVTRSIFAKVDHIELIIQDTLGLNDFQKQTFKASEGMFTFNNVTGILILSDSMYNNLQAQLKILNIVYSAIQDYEAYFIFEVKIEKYGSTSDLNGMTQGEVNQIATMQAVEQNILEYMYQYRQAQKTQLALSEMFYTILVTTASTIITTFITLGAGFIAKKFSSPAVVDAATGKLAAETVAQLGKGATKEAAKEAVKAATKKVLDTQMKRLAAYFIKATKASVLKMVLSPLTESLQEVFLDPYLETIVSDIVAKAGGDVFAQVLISSFVEGGRETLSGSMSQFIFGRSSNNPIISTHHQTQEKHVTSETATRNAIENQESFIKVKPRWSSIIKTGASLLLATALVGLGGPMSFGVSLVAGVSAIKSFSKSFTIQKTILHNIILQKANLKVLGATPETAFRDIYINPNLIISKLSEQIIKSQGLSRALDRKIIYRGQILKQDKTLSAYGFTSGDSLIITGQMAMFGEKTTNQEKIKKIAQGLIDYYMFIEKWELSPSEQKALKQDYLKSVETLTPPHINERTLINEVKKILPKFSTESDIYSKKVTKTREEMNPFEFLIWFVQNRPRSRYIESFRKVKSHIKKMDTES</sequence>
<keyword evidence="1" id="KW-1133">Transmembrane helix</keyword>
<proteinExistence type="predicted"/>